<keyword evidence="4 6" id="KW-0472">Membrane</keyword>
<proteinExistence type="predicted"/>
<feature type="domain" description="Major facilitator superfamily (MFS) profile" evidence="7">
    <location>
        <begin position="14"/>
        <end position="449"/>
    </location>
</feature>
<protein>
    <recommendedName>
        <fullName evidence="7">Major facilitator superfamily (MFS) profile domain-containing protein</fullName>
    </recommendedName>
</protein>
<evidence type="ECO:0000256" key="2">
    <source>
        <dbReference type="ARBA" id="ARBA00022692"/>
    </source>
</evidence>
<evidence type="ECO:0000256" key="4">
    <source>
        <dbReference type="ARBA" id="ARBA00023136"/>
    </source>
</evidence>
<organism evidence="8 9">
    <name type="scientific">Xylocopa violacea</name>
    <name type="common">Violet carpenter bee</name>
    <name type="synonym">Apis violacea</name>
    <dbReference type="NCBI Taxonomy" id="135666"/>
    <lineage>
        <taxon>Eukaryota</taxon>
        <taxon>Metazoa</taxon>
        <taxon>Ecdysozoa</taxon>
        <taxon>Arthropoda</taxon>
        <taxon>Hexapoda</taxon>
        <taxon>Insecta</taxon>
        <taxon>Pterygota</taxon>
        <taxon>Neoptera</taxon>
        <taxon>Endopterygota</taxon>
        <taxon>Hymenoptera</taxon>
        <taxon>Apocrita</taxon>
        <taxon>Aculeata</taxon>
        <taxon>Apoidea</taxon>
        <taxon>Anthophila</taxon>
        <taxon>Apidae</taxon>
        <taxon>Xylocopa</taxon>
        <taxon>Xylocopa</taxon>
    </lineage>
</organism>
<keyword evidence="5" id="KW-0325">Glycoprotein</keyword>
<dbReference type="PANTHER" id="PTHR48021">
    <property type="match status" value="1"/>
</dbReference>
<dbReference type="InterPro" id="IPR050549">
    <property type="entry name" value="MFS_Trehalose_Transporter"/>
</dbReference>
<feature type="transmembrane region" description="Helical" evidence="6">
    <location>
        <begin position="115"/>
        <end position="136"/>
    </location>
</feature>
<dbReference type="SUPFAM" id="SSF103473">
    <property type="entry name" value="MFS general substrate transporter"/>
    <property type="match status" value="1"/>
</dbReference>
<sequence length="464" mass="50822">MTEGKKMDEPGKFRQILVALIANMSTLSFGTMISWPSSMIPQLQSETPPVGNEPMTDEAASWLTGIMCLVSAVVSLAVGGVANRFGCKVTGYLMGVPLCACWLFTIFATEQAHLFVARFFAGMSGGMALFLVPVYVSEIASDGIRGMLGSLLIFLLNGGILLGYVLGALLSYRVYSIVALLFSVLYLALFVFLPESPVYLTRRNRLNEAARSISWLRGDDKPTVEQEWLRLQAEVRKQNIPERTVKLSDLFRDRATIKGSFITLGLFAGQQLAGISVVLSYTGTIFKMSGSSLSPDSSAIIIGLIQVFGSCLSTMFMERAGRRPLLLISSSVMAICHCVLGIFCYLQTFRYDVSRFGSISIVALSVYMIAYGLGLGPGPYIICSEILKRDVTNLLTTIAMCFAWCTAFVTVKLFPSIIALLGMHGSFFLLGTFCTTTFVFVFTFVPETKNLPRQVIIDRLNGLR</sequence>
<feature type="transmembrane region" description="Helical" evidence="6">
    <location>
        <begin position="148"/>
        <end position="166"/>
    </location>
</feature>
<feature type="transmembrane region" description="Helical" evidence="6">
    <location>
        <begin position="360"/>
        <end position="382"/>
    </location>
</feature>
<evidence type="ECO:0000256" key="3">
    <source>
        <dbReference type="ARBA" id="ARBA00022989"/>
    </source>
</evidence>
<dbReference type="InterPro" id="IPR005829">
    <property type="entry name" value="Sugar_transporter_CS"/>
</dbReference>
<feature type="transmembrane region" description="Helical" evidence="6">
    <location>
        <begin position="261"/>
        <end position="286"/>
    </location>
</feature>
<gene>
    <name evidence="8" type="ORF">XYLVIOL_LOCUS1182</name>
</gene>
<feature type="transmembrane region" description="Helical" evidence="6">
    <location>
        <begin position="427"/>
        <end position="445"/>
    </location>
</feature>
<dbReference type="InterPro" id="IPR020846">
    <property type="entry name" value="MFS_dom"/>
</dbReference>
<dbReference type="PRINTS" id="PR00171">
    <property type="entry name" value="SUGRTRNSPORT"/>
</dbReference>
<dbReference type="InterPro" id="IPR005828">
    <property type="entry name" value="MFS_sugar_transport-like"/>
</dbReference>
<evidence type="ECO:0000256" key="5">
    <source>
        <dbReference type="ARBA" id="ARBA00023180"/>
    </source>
</evidence>
<evidence type="ECO:0000313" key="9">
    <source>
        <dbReference type="Proteomes" id="UP001642520"/>
    </source>
</evidence>
<feature type="transmembrane region" description="Helical" evidence="6">
    <location>
        <begin position="394"/>
        <end position="421"/>
    </location>
</feature>
<feature type="transmembrane region" description="Helical" evidence="6">
    <location>
        <begin position="16"/>
        <end position="35"/>
    </location>
</feature>
<comment type="caution">
    <text evidence="8">The sequence shown here is derived from an EMBL/GenBank/DDBJ whole genome shotgun (WGS) entry which is preliminary data.</text>
</comment>
<accession>A0ABP1N444</accession>
<evidence type="ECO:0000259" key="7">
    <source>
        <dbReference type="PROSITE" id="PS50850"/>
    </source>
</evidence>
<dbReference type="PROSITE" id="PS00217">
    <property type="entry name" value="SUGAR_TRANSPORT_2"/>
    <property type="match status" value="1"/>
</dbReference>
<feature type="transmembrane region" description="Helical" evidence="6">
    <location>
        <begin position="89"/>
        <end position="109"/>
    </location>
</feature>
<dbReference type="PANTHER" id="PTHR48021:SF1">
    <property type="entry name" value="GH07001P-RELATED"/>
    <property type="match status" value="1"/>
</dbReference>
<feature type="transmembrane region" description="Helical" evidence="6">
    <location>
        <begin position="298"/>
        <end position="317"/>
    </location>
</feature>
<feature type="transmembrane region" description="Helical" evidence="6">
    <location>
        <begin position="324"/>
        <end position="348"/>
    </location>
</feature>
<dbReference type="EMBL" id="CAXAJV020001281">
    <property type="protein sequence ID" value="CAL7934717.1"/>
    <property type="molecule type" value="Genomic_DNA"/>
</dbReference>
<evidence type="ECO:0000256" key="1">
    <source>
        <dbReference type="ARBA" id="ARBA00004141"/>
    </source>
</evidence>
<feature type="transmembrane region" description="Helical" evidence="6">
    <location>
        <begin position="59"/>
        <end position="82"/>
    </location>
</feature>
<keyword evidence="9" id="KW-1185">Reference proteome</keyword>
<name>A0ABP1N444_XYLVO</name>
<dbReference type="PROSITE" id="PS50850">
    <property type="entry name" value="MFS"/>
    <property type="match status" value="1"/>
</dbReference>
<evidence type="ECO:0000313" key="8">
    <source>
        <dbReference type="EMBL" id="CAL7934717.1"/>
    </source>
</evidence>
<dbReference type="Pfam" id="PF00083">
    <property type="entry name" value="Sugar_tr"/>
    <property type="match status" value="1"/>
</dbReference>
<keyword evidence="2 6" id="KW-0812">Transmembrane</keyword>
<keyword evidence="3 6" id="KW-1133">Transmembrane helix</keyword>
<comment type="subcellular location">
    <subcellularLocation>
        <location evidence="1">Membrane</location>
        <topology evidence="1">Multi-pass membrane protein</topology>
    </subcellularLocation>
</comment>
<dbReference type="InterPro" id="IPR036259">
    <property type="entry name" value="MFS_trans_sf"/>
</dbReference>
<reference evidence="8 9" key="1">
    <citation type="submission" date="2024-08" db="EMBL/GenBank/DDBJ databases">
        <authorList>
            <person name="Will J Nash"/>
            <person name="Angela Man"/>
            <person name="Seanna McTaggart"/>
            <person name="Kendall Baker"/>
            <person name="Tom Barker"/>
            <person name="Leah Catchpole"/>
            <person name="Alex Durrant"/>
            <person name="Karim Gharbi"/>
            <person name="Naomi Irish"/>
            <person name="Gemy Kaithakottil"/>
            <person name="Debby Ku"/>
            <person name="Aaliyah Providence"/>
            <person name="Felix Shaw"/>
            <person name="David Swarbreck"/>
            <person name="Chris Watkins"/>
            <person name="Ann M. McCartney"/>
            <person name="Giulio Formenti"/>
            <person name="Alice Mouton"/>
            <person name="Noel Vella"/>
            <person name="Bjorn M von Reumont"/>
            <person name="Adriana Vella"/>
            <person name="Wilfried Haerty"/>
        </authorList>
    </citation>
    <scope>NUCLEOTIDE SEQUENCE [LARGE SCALE GENOMIC DNA]</scope>
</reference>
<dbReference type="Gene3D" id="1.20.1250.20">
    <property type="entry name" value="MFS general substrate transporter like domains"/>
    <property type="match status" value="1"/>
</dbReference>
<dbReference type="Proteomes" id="UP001642520">
    <property type="component" value="Unassembled WGS sequence"/>
</dbReference>
<dbReference type="InterPro" id="IPR003663">
    <property type="entry name" value="Sugar/inositol_transpt"/>
</dbReference>
<evidence type="ECO:0000256" key="6">
    <source>
        <dbReference type="SAM" id="Phobius"/>
    </source>
</evidence>
<feature type="transmembrane region" description="Helical" evidence="6">
    <location>
        <begin position="172"/>
        <end position="193"/>
    </location>
</feature>